<dbReference type="AlphaFoldDB" id="A0A975GTH3"/>
<dbReference type="Proteomes" id="UP000663722">
    <property type="component" value="Chromosome"/>
</dbReference>
<dbReference type="PANTHER" id="PTHR43047:SF63">
    <property type="entry name" value="HISTIDINE KINASE"/>
    <property type="match status" value="1"/>
</dbReference>
<dbReference type="SMART" id="SM00387">
    <property type="entry name" value="HATPase_c"/>
    <property type="match status" value="1"/>
</dbReference>
<keyword evidence="4" id="KW-1003">Cell membrane</keyword>
<dbReference type="Gene3D" id="3.40.50.2300">
    <property type="match status" value="1"/>
</dbReference>
<accession>A0A975GTH3</accession>
<evidence type="ECO:0000259" key="14">
    <source>
        <dbReference type="PROSITE" id="PS50109"/>
    </source>
</evidence>
<dbReference type="Gene3D" id="3.30.565.10">
    <property type="entry name" value="Histidine kinase-like ATPase, C-terminal domain"/>
    <property type="match status" value="1"/>
</dbReference>
<feature type="modified residue" description="4-aspartylphosphate" evidence="12">
    <location>
        <position position="71"/>
    </location>
</feature>
<reference evidence="16" key="1">
    <citation type="journal article" date="2021" name="Microb. Physiol.">
        <title>Proteogenomic Insights into the Physiology of Marine, Sulfate-Reducing, Filamentous Desulfonema limicola and Desulfonema magnum.</title>
        <authorList>
            <person name="Schnaars V."/>
            <person name="Wohlbrand L."/>
            <person name="Scheve S."/>
            <person name="Hinrichs C."/>
            <person name="Reinhardt R."/>
            <person name="Rabus R."/>
        </authorList>
    </citation>
    <scope>NUCLEOTIDE SEQUENCE</scope>
    <source>
        <strain evidence="16">4be13</strain>
    </source>
</reference>
<evidence type="ECO:0000313" key="17">
    <source>
        <dbReference type="Proteomes" id="UP000663722"/>
    </source>
</evidence>
<keyword evidence="17" id="KW-1185">Reference proteome</keyword>
<dbReference type="InterPro" id="IPR035965">
    <property type="entry name" value="PAS-like_dom_sf"/>
</dbReference>
<evidence type="ECO:0000256" key="1">
    <source>
        <dbReference type="ARBA" id="ARBA00000085"/>
    </source>
</evidence>
<dbReference type="Pfam" id="PF02518">
    <property type="entry name" value="HATPase_c"/>
    <property type="match status" value="1"/>
</dbReference>
<dbReference type="Gene3D" id="3.30.450.20">
    <property type="entry name" value="PAS domain"/>
    <property type="match status" value="1"/>
</dbReference>
<dbReference type="KEGG" id="dmm:dnm_092170"/>
<dbReference type="CDD" id="cd16922">
    <property type="entry name" value="HATPase_EvgS-ArcB-TorS-like"/>
    <property type="match status" value="1"/>
</dbReference>
<dbReference type="InterPro" id="IPR011006">
    <property type="entry name" value="CheY-like_superfamily"/>
</dbReference>
<dbReference type="EC" id="2.7.13.3" evidence="3"/>
<dbReference type="SUPFAM" id="SSF52172">
    <property type="entry name" value="CheY-like"/>
    <property type="match status" value="1"/>
</dbReference>
<dbReference type="SUPFAM" id="SSF55785">
    <property type="entry name" value="PYP-like sensor domain (PAS domain)"/>
    <property type="match status" value="1"/>
</dbReference>
<evidence type="ECO:0000256" key="12">
    <source>
        <dbReference type="PROSITE-ProRule" id="PRU00169"/>
    </source>
</evidence>
<evidence type="ECO:0000256" key="2">
    <source>
        <dbReference type="ARBA" id="ARBA00004236"/>
    </source>
</evidence>
<dbReference type="SMART" id="SM00448">
    <property type="entry name" value="REC"/>
    <property type="match status" value="1"/>
</dbReference>
<dbReference type="InterPro" id="IPR003661">
    <property type="entry name" value="HisK_dim/P_dom"/>
</dbReference>
<sequence length="871" mass="98956">MYLKKSLSYLADGKVEPIMNEKILIIDDEKDIVKFLSELLAREGFQVRNALRGEEAINIFKAEPFDLVITDIRMPGMNGLEVMKQIKAMDEDTEVIILTGFATFDTAIKALRDEGASDYLLKPLESTDELFIALNRALEKRRLRIENKALFNELKQSKENLENKVGKRTRDLEQANRELAESIKKLNCLFGISDLRQKNNLSSEEIIQSIVDIIPPAFQYPEICYARVVLEGEIFETRHSMADQHSQFENQKSDNQKISEIIIVNGNKIGKIEVIYLEERPDICHDPFQKEEKSLVTSISERLGRILEKKRSDEALRKAKNELEQRVKERTADLVIANRELEQAMETQKRTQKDLLKNQTMLQSVFDGIPDPLIMLYPDMSVKIVNKAAKAYYQISEEQDVTDGLSYKKLIEEPISCEEYDIASAISGSHAVTFERKSFTAPDKTEQVDIYPLREMEEKGAIIRISDITEAKLMAKLKEEKKIAEAANLAKSDFLANMSHELRTPLNAVIGFAEVLQDEYFGSLNEKQAEYINDILQGGKHLLGLINDILDISKVEAGKMDITPSPVLIKELLERSLIMIKEKAVKNGIHLSLDIPGDLDNLTIMADERKLKQIMFNLLSNAAKFTPKDGSISVEVRQAENTGHEKQKTGDWLEISVEDTGIGISPEDHENIFDEFYQVRNPTDEVRAGTGLGLSLARRFVEMHGGTMQVRSEGKGSRFSFVLPLNPEAREASMTKAENISAISIQDETVLSSYLNILIRLSGMSNRFFTLCRLHTEQKLSKEKAEEIGKTLQKIKREHDLLRIEQSSQLYLILKDTDYNRAKLTCDRLTKNLNSVVNGLDIHWSIATFPENARTPELLLNKVNNQITNEI</sequence>
<dbReference type="EMBL" id="CP061800">
    <property type="protein sequence ID" value="QTA93120.1"/>
    <property type="molecule type" value="Genomic_DNA"/>
</dbReference>
<dbReference type="GO" id="GO:0000155">
    <property type="term" value="F:phosphorelay sensor kinase activity"/>
    <property type="evidence" value="ECO:0007669"/>
    <property type="project" value="InterPro"/>
</dbReference>
<keyword evidence="11" id="KW-0472">Membrane</keyword>
<dbReference type="SUPFAM" id="SSF47384">
    <property type="entry name" value="Homodimeric domain of signal transducing histidine kinase"/>
    <property type="match status" value="1"/>
</dbReference>
<evidence type="ECO:0000256" key="7">
    <source>
        <dbReference type="ARBA" id="ARBA00022741"/>
    </source>
</evidence>
<keyword evidence="6" id="KW-0808">Transferase</keyword>
<dbReference type="InterPro" id="IPR004358">
    <property type="entry name" value="Sig_transdc_His_kin-like_C"/>
</dbReference>
<dbReference type="InterPro" id="IPR005467">
    <property type="entry name" value="His_kinase_dom"/>
</dbReference>
<dbReference type="PROSITE" id="PS50110">
    <property type="entry name" value="RESPONSE_REGULATORY"/>
    <property type="match status" value="1"/>
</dbReference>
<dbReference type="Pfam" id="PF00512">
    <property type="entry name" value="HisKA"/>
    <property type="match status" value="1"/>
</dbReference>
<dbReference type="GO" id="GO:0005886">
    <property type="term" value="C:plasma membrane"/>
    <property type="evidence" value="ECO:0007669"/>
    <property type="project" value="UniProtKB-SubCell"/>
</dbReference>
<keyword evidence="8 16" id="KW-0418">Kinase</keyword>
<evidence type="ECO:0000256" key="13">
    <source>
        <dbReference type="SAM" id="Coils"/>
    </source>
</evidence>
<keyword evidence="10" id="KW-0902">Two-component regulatory system</keyword>
<dbReference type="InterPro" id="IPR036890">
    <property type="entry name" value="HATPase_C_sf"/>
</dbReference>
<feature type="domain" description="Response regulatory" evidence="15">
    <location>
        <begin position="22"/>
        <end position="137"/>
    </location>
</feature>
<dbReference type="SUPFAM" id="SSF55874">
    <property type="entry name" value="ATPase domain of HSP90 chaperone/DNA topoisomerase II/histidine kinase"/>
    <property type="match status" value="1"/>
</dbReference>
<evidence type="ECO:0000256" key="8">
    <source>
        <dbReference type="ARBA" id="ARBA00022777"/>
    </source>
</evidence>
<dbReference type="SMART" id="SM00388">
    <property type="entry name" value="HisKA"/>
    <property type="match status" value="1"/>
</dbReference>
<gene>
    <name evidence="16" type="ORF">dnm_092170</name>
</gene>
<dbReference type="FunFam" id="3.30.565.10:FF:000023">
    <property type="entry name" value="PAS domain-containing sensor histidine kinase"/>
    <property type="match status" value="1"/>
</dbReference>
<evidence type="ECO:0000256" key="9">
    <source>
        <dbReference type="ARBA" id="ARBA00022840"/>
    </source>
</evidence>
<evidence type="ECO:0000256" key="5">
    <source>
        <dbReference type="ARBA" id="ARBA00022553"/>
    </source>
</evidence>
<dbReference type="PANTHER" id="PTHR43047">
    <property type="entry name" value="TWO-COMPONENT HISTIDINE PROTEIN KINASE"/>
    <property type="match status" value="1"/>
</dbReference>
<dbReference type="FunFam" id="1.10.287.130:FF:000038">
    <property type="entry name" value="Sensory transduction histidine kinase"/>
    <property type="match status" value="1"/>
</dbReference>
<dbReference type="CDD" id="cd00082">
    <property type="entry name" value="HisKA"/>
    <property type="match status" value="1"/>
</dbReference>
<feature type="coiled-coil region" evidence="13">
    <location>
        <begin position="140"/>
        <end position="189"/>
    </location>
</feature>
<keyword evidence="7" id="KW-0547">Nucleotide-binding</keyword>
<evidence type="ECO:0000259" key="15">
    <source>
        <dbReference type="PROSITE" id="PS50110"/>
    </source>
</evidence>
<dbReference type="Gene3D" id="1.10.287.130">
    <property type="match status" value="1"/>
</dbReference>
<keyword evidence="5 12" id="KW-0597">Phosphoprotein</keyword>
<evidence type="ECO:0000256" key="11">
    <source>
        <dbReference type="ARBA" id="ARBA00023136"/>
    </source>
</evidence>
<keyword evidence="13" id="KW-0175">Coiled coil</keyword>
<evidence type="ECO:0000256" key="4">
    <source>
        <dbReference type="ARBA" id="ARBA00022475"/>
    </source>
</evidence>
<comment type="catalytic activity">
    <reaction evidence="1">
        <text>ATP + protein L-histidine = ADP + protein N-phospho-L-histidine.</text>
        <dbReference type="EC" id="2.7.13.3"/>
    </reaction>
</comment>
<proteinExistence type="predicted"/>
<evidence type="ECO:0000256" key="3">
    <source>
        <dbReference type="ARBA" id="ARBA00012438"/>
    </source>
</evidence>
<evidence type="ECO:0000256" key="10">
    <source>
        <dbReference type="ARBA" id="ARBA00023012"/>
    </source>
</evidence>
<dbReference type="InterPro" id="IPR001789">
    <property type="entry name" value="Sig_transdc_resp-reg_receiver"/>
</dbReference>
<dbReference type="GO" id="GO:0005524">
    <property type="term" value="F:ATP binding"/>
    <property type="evidence" value="ECO:0007669"/>
    <property type="project" value="UniProtKB-KW"/>
</dbReference>
<organism evidence="16 17">
    <name type="scientific">Desulfonema magnum</name>
    <dbReference type="NCBI Taxonomy" id="45655"/>
    <lineage>
        <taxon>Bacteria</taxon>
        <taxon>Pseudomonadati</taxon>
        <taxon>Thermodesulfobacteriota</taxon>
        <taxon>Desulfobacteria</taxon>
        <taxon>Desulfobacterales</taxon>
        <taxon>Desulfococcaceae</taxon>
        <taxon>Desulfonema</taxon>
    </lineage>
</organism>
<dbReference type="GO" id="GO:0009927">
    <property type="term" value="F:histidine phosphotransfer kinase activity"/>
    <property type="evidence" value="ECO:0007669"/>
    <property type="project" value="TreeGrafter"/>
</dbReference>
<dbReference type="InterPro" id="IPR003594">
    <property type="entry name" value="HATPase_dom"/>
</dbReference>
<comment type="subcellular location">
    <subcellularLocation>
        <location evidence="2">Cell membrane</location>
    </subcellularLocation>
</comment>
<feature type="domain" description="Histidine kinase" evidence="14">
    <location>
        <begin position="497"/>
        <end position="727"/>
    </location>
</feature>
<feature type="coiled-coil region" evidence="13">
    <location>
        <begin position="306"/>
        <end position="358"/>
    </location>
</feature>
<evidence type="ECO:0000256" key="6">
    <source>
        <dbReference type="ARBA" id="ARBA00022679"/>
    </source>
</evidence>
<dbReference type="PROSITE" id="PS50109">
    <property type="entry name" value="HIS_KIN"/>
    <property type="match status" value="1"/>
</dbReference>
<dbReference type="Pfam" id="PF00072">
    <property type="entry name" value="Response_reg"/>
    <property type="match status" value="1"/>
</dbReference>
<protein>
    <recommendedName>
        <fullName evidence="3">histidine kinase</fullName>
        <ecNumber evidence="3">2.7.13.3</ecNumber>
    </recommendedName>
</protein>
<dbReference type="PRINTS" id="PR00344">
    <property type="entry name" value="BCTRLSENSOR"/>
</dbReference>
<name>A0A975GTH3_9BACT</name>
<dbReference type="InterPro" id="IPR036097">
    <property type="entry name" value="HisK_dim/P_sf"/>
</dbReference>
<keyword evidence="9" id="KW-0067">ATP-binding</keyword>
<evidence type="ECO:0000313" key="16">
    <source>
        <dbReference type="EMBL" id="QTA93120.1"/>
    </source>
</evidence>